<keyword evidence="3" id="KW-0804">Transcription</keyword>
<keyword evidence="8" id="KW-1185">Reference proteome</keyword>
<dbReference type="PANTHER" id="PTHR36066">
    <property type="entry name" value="TRANSCRIPTION FACTOR BHLH145"/>
    <property type="match status" value="1"/>
</dbReference>
<keyword evidence="5" id="KW-1133">Transmembrane helix</keyword>
<evidence type="ECO:0000256" key="5">
    <source>
        <dbReference type="SAM" id="Phobius"/>
    </source>
</evidence>
<dbReference type="EMBL" id="JABFAD010000010">
    <property type="protein sequence ID" value="MBA0810085.1"/>
    <property type="molecule type" value="Genomic_DNA"/>
</dbReference>
<dbReference type="OrthoDB" id="777433at2759"/>
<keyword evidence="2" id="KW-0805">Transcription regulation</keyword>
<feature type="domain" description="BHLH" evidence="6">
    <location>
        <begin position="396"/>
        <end position="445"/>
    </location>
</feature>
<dbReference type="InterPro" id="IPR036638">
    <property type="entry name" value="HLH_DNA-bd_sf"/>
</dbReference>
<dbReference type="CDD" id="cd18917">
    <property type="entry name" value="bHLH_AtSAC51_like"/>
    <property type="match status" value="1"/>
</dbReference>
<keyword evidence="4" id="KW-0539">Nucleus</keyword>
<keyword evidence="5" id="KW-0472">Membrane</keyword>
<evidence type="ECO:0000256" key="4">
    <source>
        <dbReference type="ARBA" id="ARBA00023242"/>
    </source>
</evidence>
<evidence type="ECO:0000259" key="6">
    <source>
        <dbReference type="PROSITE" id="PS50888"/>
    </source>
</evidence>
<evidence type="ECO:0000256" key="3">
    <source>
        <dbReference type="ARBA" id="ARBA00023163"/>
    </source>
</evidence>
<comment type="subcellular location">
    <subcellularLocation>
        <location evidence="1">Nucleus</location>
    </subcellularLocation>
</comment>
<organism evidence="7 8">
    <name type="scientific">Gossypium harknessii</name>
    <dbReference type="NCBI Taxonomy" id="34285"/>
    <lineage>
        <taxon>Eukaryota</taxon>
        <taxon>Viridiplantae</taxon>
        <taxon>Streptophyta</taxon>
        <taxon>Embryophyta</taxon>
        <taxon>Tracheophyta</taxon>
        <taxon>Spermatophyta</taxon>
        <taxon>Magnoliopsida</taxon>
        <taxon>eudicotyledons</taxon>
        <taxon>Gunneridae</taxon>
        <taxon>Pentapetalae</taxon>
        <taxon>rosids</taxon>
        <taxon>malvids</taxon>
        <taxon>Malvales</taxon>
        <taxon>Malvaceae</taxon>
        <taxon>Malvoideae</taxon>
        <taxon>Gossypium</taxon>
    </lineage>
</organism>
<dbReference type="InterPro" id="IPR011598">
    <property type="entry name" value="bHLH_dom"/>
</dbReference>
<dbReference type="Proteomes" id="UP000593560">
    <property type="component" value="Unassembled WGS sequence"/>
</dbReference>
<dbReference type="Pfam" id="PF23173">
    <property type="entry name" value="bHLH_SAC51"/>
    <property type="match status" value="1"/>
</dbReference>
<sequence>MVCQAASQTRFRALKYENGIAGSATIVVRVIACFQPLQDCQVCFFLCTKQSLYERIRYPFLLIFVSGVFCFCRLNIFVICLSLLRRLEFGSKLLVLLLQHSTSGMFYLLCFYEYMREGCGFSFPQQRFDWRSHHLSCLAAPHPLVQQNTNPQLVNSGIDMVSVPRTLPDYANPGIVPQLQVGQVNEPCGRFYCSPHYWQGLVPASTNPYEYYNGKIVSKAGLGCAQRRFLVFDQSGDQTTMIFSSSFGTPIKCATWGPKSPAACNFNGEDPITKVNPDLHFGPISSNVFDENGTNTQSEMHEDTEELNALLYSDDDSYYTDDEVTSAVHSPSRMTACPEQFEGGGTEKVASSIGPTKKRKLLNDGNDYLPLLTDAAISVNPSRWSEYVDDADSSCANMESSSSNKRLRIEKIQETVSFLRSLIPNGEGKDAIMVLDEAIDYLKSLKLKAKTLGLNAL</sequence>
<proteinExistence type="predicted"/>
<dbReference type="PANTHER" id="PTHR36066:SF2">
    <property type="entry name" value="TRANSCRIPTION FACTOR BHLH145"/>
    <property type="match status" value="1"/>
</dbReference>
<comment type="caution">
    <text evidence="7">The sequence shown here is derived from an EMBL/GenBank/DDBJ whole genome shotgun (WGS) entry which is preliminary data.</text>
</comment>
<name>A0A7J9HMC0_9ROSI</name>
<dbReference type="GO" id="GO:0005634">
    <property type="term" value="C:nucleus"/>
    <property type="evidence" value="ECO:0007669"/>
    <property type="project" value="UniProtKB-SubCell"/>
</dbReference>
<accession>A0A7J9HMC0</accession>
<dbReference type="AlphaFoldDB" id="A0A7J9HMC0"/>
<feature type="transmembrane region" description="Helical" evidence="5">
    <location>
        <begin position="58"/>
        <end position="81"/>
    </location>
</feature>
<reference evidence="7 8" key="1">
    <citation type="journal article" date="2019" name="Genome Biol. Evol.">
        <title>Insights into the evolution of the New World diploid cottons (Gossypium, subgenus Houzingenia) based on genome sequencing.</title>
        <authorList>
            <person name="Grover C.E."/>
            <person name="Arick M.A. 2nd"/>
            <person name="Thrash A."/>
            <person name="Conover J.L."/>
            <person name="Sanders W.S."/>
            <person name="Peterson D.G."/>
            <person name="Frelichowski J.E."/>
            <person name="Scheffler J.A."/>
            <person name="Scheffler B.E."/>
            <person name="Wendel J.F."/>
        </authorList>
    </citation>
    <scope>NUCLEOTIDE SEQUENCE [LARGE SCALE GENOMIC DNA]</scope>
    <source>
        <strain evidence="7">0</strain>
        <tissue evidence="7">Leaf</tissue>
    </source>
</reference>
<evidence type="ECO:0000256" key="2">
    <source>
        <dbReference type="ARBA" id="ARBA00023015"/>
    </source>
</evidence>
<keyword evidence="5" id="KW-0812">Transmembrane</keyword>
<evidence type="ECO:0000256" key="1">
    <source>
        <dbReference type="ARBA" id="ARBA00004123"/>
    </source>
</evidence>
<dbReference type="InterPro" id="IPR037546">
    <property type="entry name" value="SAC51-like"/>
</dbReference>
<dbReference type="GO" id="GO:0046983">
    <property type="term" value="F:protein dimerization activity"/>
    <property type="evidence" value="ECO:0007669"/>
    <property type="project" value="InterPro"/>
</dbReference>
<protein>
    <recommendedName>
        <fullName evidence="6">BHLH domain-containing protein</fullName>
    </recommendedName>
</protein>
<evidence type="ECO:0000313" key="7">
    <source>
        <dbReference type="EMBL" id="MBA0810085.1"/>
    </source>
</evidence>
<gene>
    <name evidence="7" type="ORF">Gohar_002106</name>
</gene>
<dbReference type="SUPFAM" id="SSF47459">
    <property type="entry name" value="HLH, helix-loop-helix DNA-binding domain"/>
    <property type="match status" value="1"/>
</dbReference>
<evidence type="ECO:0000313" key="8">
    <source>
        <dbReference type="Proteomes" id="UP000593560"/>
    </source>
</evidence>
<dbReference type="PROSITE" id="PS50888">
    <property type="entry name" value="BHLH"/>
    <property type="match status" value="1"/>
</dbReference>